<evidence type="ECO:0000256" key="4">
    <source>
        <dbReference type="RuleBase" id="RU361150"/>
    </source>
</evidence>
<dbReference type="GeneID" id="127349516"/>
<feature type="region of interest" description="Disordered" evidence="5">
    <location>
        <begin position="125"/>
        <end position="158"/>
    </location>
</feature>
<gene>
    <name evidence="8" type="primary">LOC127349516</name>
</gene>
<feature type="transmembrane region" description="Helical" evidence="6">
    <location>
        <begin position="6"/>
        <end position="23"/>
    </location>
</feature>
<dbReference type="OrthoDB" id="8934837at2759"/>
<keyword evidence="2 4" id="KW-0202">Cytokine</keyword>
<evidence type="ECO:0000256" key="5">
    <source>
        <dbReference type="SAM" id="MobiDB-lite"/>
    </source>
</evidence>
<comment type="similarity">
    <text evidence="1 4">Belongs to the intercrine beta (chemokine CC) family.</text>
</comment>
<dbReference type="InterPro" id="IPR036048">
    <property type="entry name" value="Interleukin_8-like_sf"/>
</dbReference>
<dbReference type="InterPro" id="IPR039809">
    <property type="entry name" value="Chemokine_b/g/d"/>
</dbReference>
<evidence type="ECO:0000313" key="8">
    <source>
        <dbReference type="Ensembl" id="ENSDLAP00005051957.1"/>
    </source>
</evidence>
<accession>A0A8C4I6Q0</accession>
<evidence type="ECO:0000256" key="2">
    <source>
        <dbReference type="ARBA" id="ARBA00022514"/>
    </source>
</evidence>
<dbReference type="GeneTree" id="ENSGT00940000171869"/>
<keyword evidence="6" id="KW-0812">Transmembrane</keyword>
<keyword evidence="9" id="KW-1185">Reference proteome</keyword>
<dbReference type="Proteomes" id="UP000694389">
    <property type="component" value="Unassembled WGS sequence"/>
</dbReference>
<dbReference type="Gene3D" id="2.40.50.40">
    <property type="match status" value="1"/>
</dbReference>
<keyword evidence="4" id="KW-0145">Chemotaxis</keyword>
<keyword evidence="6" id="KW-0472">Membrane</keyword>
<dbReference type="Ensembl" id="ENSDLAT00005055307.2">
    <property type="protein sequence ID" value="ENSDLAP00005051957.1"/>
    <property type="gene ID" value="ENSDLAG00005022490.2"/>
</dbReference>
<keyword evidence="4" id="KW-0964">Secreted</keyword>
<dbReference type="InterPro" id="IPR001811">
    <property type="entry name" value="Chemokine_IL8-like_dom"/>
</dbReference>
<dbReference type="SMART" id="SM00199">
    <property type="entry name" value="SCY"/>
    <property type="match status" value="1"/>
</dbReference>
<protein>
    <recommendedName>
        <fullName evidence="4">C-C motif chemokine</fullName>
    </recommendedName>
</protein>
<feature type="domain" description="Chemokine interleukin-8-like" evidence="7">
    <location>
        <begin position="160"/>
        <end position="218"/>
    </location>
</feature>
<dbReference type="RefSeq" id="XP_051231289.1">
    <property type="nucleotide sequence ID" value="XM_051375329.1"/>
</dbReference>
<evidence type="ECO:0000259" key="7">
    <source>
        <dbReference type="SMART" id="SM00199"/>
    </source>
</evidence>
<dbReference type="GO" id="GO:0006955">
    <property type="term" value="P:immune response"/>
    <property type="evidence" value="ECO:0007669"/>
    <property type="project" value="InterPro"/>
</dbReference>
<evidence type="ECO:0000256" key="6">
    <source>
        <dbReference type="SAM" id="Phobius"/>
    </source>
</evidence>
<evidence type="ECO:0000256" key="3">
    <source>
        <dbReference type="ARBA" id="ARBA00023157"/>
    </source>
</evidence>
<dbReference type="AlphaFoldDB" id="A0A8C4I6Q0"/>
<evidence type="ECO:0000313" key="9">
    <source>
        <dbReference type="Proteomes" id="UP000694389"/>
    </source>
</evidence>
<reference evidence="8" key="2">
    <citation type="submission" date="2025-09" db="UniProtKB">
        <authorList>
            <consortium name="Ensembl"/>
        </authorList>
    </citation>
    <scope>IDENTIFICATION</scope>
</reference>
<dbReference type="SUPFAM" id="SSF54117">
    <property type="entry name" value="Interleukin 8-like chemokines"/>
    <property type="match status" value="1"/>
</dbReference>
<proteinExistence type="inferred from homology"/>
<dbReference type="PROSITE" id="PS00472">
    <property type="entry name" value="SMALL_CYTOKINES_CC"/>
    <property type="match status" value="1"/>
</dbReference>
<dbReference type="InterPro" id="IPR000827">
    <property type="entry name" value="Chemokine_CC_CS"/>
</dbReference>
<dbReference type="PANTHER" id="PTHR12015">
    <property type="entry name" value="SMALL INDUCIBLE CYTOKINE A"/>
    <property type="match status" value="1"/>
</dbReference>
<evidence type="ECO:0000256" key="1">
    <source>
        <dbReference type="ARBA" id="ARBA00010868"/>
    </source>
</evidence>
<organism evidence="8 9">
    <name type="scientific">Dicentrarchus labrax</name>
    <name type="common">European seabass</name>
    <name type="synonym">Morone labrax</name>
    <dbReference type="NCBI Taxonomy" id="13489"/>
    <lineage>
        <taxon>Eukaryota</taxon>
        <taxon>Metazoa</taxon>
        <taxon>Chordata</taxon>
        <taxon>Craniata</taxon>
        <taxon>Vertebrata</taxon>
        <taxon>Euteleostomi</taxon>
        <taxon>Actinopterygii</taxon>
        <taxon>Neopterygii</taxon>
        <taxon>Teleostei</taxon>
        <taxon>Neoteleostei</taxon>
        <taxon>Acanthomorphata</taxon>
        <taxon>Eupercaria</taxon>
        <taxon>Moronidae</taxon>
        <taxon>Dicentrarchus</taxon>
    </lineage>
</organism>
<dbReference type="OMA" id="TEECAPR"/>
<reference evidence="8" key="1">
    <citation type="submission" date="2025-08" db="UniProtKB">
        <authorList>
            <consortium name="Ensembl"/>
        </authorList>
    </citation>
    <scope>IDENTIFICATION</scope>
</reference>
<name>A0A8C4I6Q0_DICLA</name>
<feature type="compositionally biased region" description="Low complexity" evidence="5">
    <location>
        <begin position="139"/>
        <end position="158"/>
    </location>
</feature>
<dbReference type="CDD" id="cd00272">
    <property type="entry name" value="Chemokine_CC"/>
    <property type="match status" value="1"/>
</dbReference>
<dbReference type="GO" id="GO:0008009">
    <property type="term" value="F:chemokine activity"/>
    <property type="evidence" value="ECO:0007669"/>
    <property type="project" value="InterPro"/>
</dbReference>
<dbReference type="Pfam" id="PF00048">
    <property type="entry name" value="IL8"/>
    <property type="match status" value="1"/>
</dbReference>
<dbReference type="GO" id="GO:0005615">
    <property type="term" value="C:extracellular space"/>
    <property type="evidence" value="ECO:0007669"/>
    <property type="project" value="UniProtKB-KW"/>
</dbReference>
<comment type="subcellular location">
    <subcellularLocation>
        <location evidence="4">Secreted</location>
    </subcellularLocation>
</comment>
<sequence length="223" mass="25088">MQRTVQVIVVLLNIVWIVFFLQTDPSSVSVQRRSSDSSDEEMLFGEFCIQPESDMNWTSTLHPANDTTNKTNNTNTTTEECAPRNFTLHKSSNLTDVIKGHSQETSTQAKDLHISQLSLVDLRTPAPGSKPRVKFETHPAGSPAVARRPSSSSSSNAISSDDCCFKFYPRRINRNLIFEYYLTDMRCPTTGVILVTKKHRHICADPGLPWVQSILDHVDRSSY</sequence>
<keyword evidence="3" id="KW-1015">Disulfide bond</keyword>
<keyword evidence="6" id="KW-1133">Transmembrane helix</keyword>